<evidence type="ECO:0000313" key="6">
    <source>
        <dbReference type="EMBL" id="TPX34494.1"/>
    </source>
</evidence>
<dbReference type="CDD" id="cd22453">
    <property type="entry name" value="KH-I_MUG60_like"/>
    <property type="match status" value="1"/>
</dbReference>
<feature type="compositionally biased region" description="Low complexity" evidence="4">
    <location>
        <begin position="800"/>
        <end position="811"/>
    </location>
</feature>
<evidence type="ECO:0000256" key="4">
    <source>
        <dbReference type="SAM" id="MobiDB-lite"/>
    </source>
</evidence>
<sequence length="1126" mass="124894">MDITQCSAFYYPVRVYDWDISTASLTARHHQISEHISRLAAEAGRLYRCPVSVSESVMNPTHDPNCYEVICSITVNGPTPQVISTRGHLLRKSISEYRVFVTTSTSLVLTSKGTALRASFSRGLDEIMKEAGVRITCYGHTGDEPPQAARALTGTNVEIIEIVGVLEAVEKARVKTVILLDEAAGLISECMEIDPRLHYIVAGRKREVLERIMRKTLTNIMLPSPISRMPPKAEDRSTPELDFDAGTIWITGTSLGISKAKEALVNEARQKALIVISRTVQCLPRRLDWMLLYRRDSLIKIMYDNGVYLQLPSLGAASNVVVVTGDNRVYVERAIKALMHLATELYIACIQISPLPTTQTNPYPAPSNSTSPTGFKPAVLSAINDKISFASRIARADVVFRRGVMEIYGVEPAVKDSFRILSDYEVIQPLIRDTKFQLELALEHKEFILGKKNGKTNKILKASGVRFNFEEQYNGFNMLVDIYHVSPARALEGLQLLEDELPAEISFHVPEIFHKRIIGVGGKNIQRIMKKYGVYVKFSNADEFLTMGGYFDNEDNVIARTPAKNAMNLGELKASVMELVTLNERVDYTSAIFVPRHFQRMVIGPRGRNLMEIQADTSVDVIIPDRESSSDLWTIIGMEDAVEHAKQRIIAFMPDMYEFTIPASPAARKVLPEPEFGESVIQRLHREHGIELLYHMPRELDEPSDCRIILYHYMVPPEILNAAQRVVPLKHQPAPATRSSSYAKLPTTTSYDSFRHFDSKLLAPVATASTITEQISTSNSINGYNLFARGNANHFDLGISSSSSPKSSAAKGPNGRTLPSVHSLPDLHAFVDAKPFVPSGAGGVVTTAEQHSMRRSHSFQRSDTTPENGGRPRPKTVWDAPDLMKNHSTIAMPIFAHTDGALMAMLPTSANRAQYGSENTAYGGMQFDALDTEVESVAKVPNGEFCGMSLSKSMDAVASAGLLEKISRIRPRSTLRDSFHQAEVSSSDTESEEESEAVMNTEMIDQMFKLDGFSGNSKIKMLLESINCSKYAPVFMSQDIDFKMMLELTESDLKELGVRTFGSRRKILNAIKEVKAKEKESQQEQAPIHIHTESFAASPRLSLEAPSRISSSRSSPDGGFSRLSGQ</sequence>
<gene>
    <name evidence="6" type="ORF">SmJEL517_g02809</name>
</gene>
<dbReference type="Proteomes" id="UP000319731">
    <property type="component" value="Unassembled WGS sequence"/>
</dbReference>
<protein>
    <recommendedName>
        <fullName evidence="5">SAM domain-containing protein</fullName>
    </recommendedName>
</protein>
<dbReference type="GO" id="GO:0003723">
    <property type="term" value="F:RNA binding"/>
    <property type="evidence" value="ECO:0007669"/>
    <property type="project" value="UniProtKB-UniRule"/>
</dbReference>
<dbReference type="InterPro" id="IPR036612">
    <property type="entry name" value="KH_dom_type_1_sf"/>
</dbReference>
<dbReference type="STRING" id="1806994.A0A507C952"/>
<dbReference type="PROSITE" id="PS50084">
    <property type="entry name" value="KH_TYPE_1"/>
    <property type="match status" value="2"/>
</dbReference>
<keyword evidence="3" id="KW-0694">RNA-binding</keyword>
<dbReference type="InterPro" id="IPR013761">
    <property type="entry name" value="SAM/pointed_sf"/>
</dbReference>
<comment type="caution">
    <text evidence="6">The sequence shown here is derived from an EMBL/GenBank/DDBJ whole genome shotgun (WGS) entry which is preliminary data.</text>
</comment>
<dbReference type="SMART" id="SM00322">
    <property type="entry name" value="KH"/>
    <property type="match status" value="3"/>
</dbReference>
<comment type="similarity">
    <text evidence="1">Belongs to the BicC family.</text>
</comment>
<feature type="region of interest" description="Disordered" evidence="4">
    <location>
        <begin position="841"/>
        <end position="877"/>
    </location>
</feature>
<evidence type="ECO:0000256" key="2">
    <source>
        <dbReference type="ARBA" id="ARBA00022737"/>
    </source>
</evidence>
<dbReference type="Pfam" id="PF00013">
    <property type="entry name" value="KH_1"/>
    <property type="match status" value="2"/>
</dbReference>
<organism evidence="6 7">
    <name type="scientific">Synchytrium microbalum</name>
    <dbReference type="NCBI Taxonomy" id="1806994"/>
    <lineage>
        <taxon>Eukaryota</taxon>
        <taxon>Fungi</taxon>
        <taxon>Fungi incertae sedis</taxon>
        <taxon>Chytridiomycota</taxon>
        <taxon>Chytridiomycota incertae sedis</taxon>
        <taxon>Chytridiomycetes</taxon>
        <taxon>Synchytriales</taxon>
        <taxon>Synchytriaceae</taxon>
        <taxon>Synchytrium</taxon>
    </lineage>
</organism>
<evidence type="ECO:0000256" key="1">
    <source>
        <dbReference type="ARBA" id="ARBA00007662"/>
    </source>
</evidence>
<feature type="domain" description="SAM" evidence="5">
    <location>
        <begin position="1014"/>
        <end position="1077"/>
    </location>
</feature>
<keyword evidence="7" id="KW-1185">Reference proteome</keyword>
<dbReference type="InterPro" id="IPR004088">
    <property type="entry name" value="KH_dom_type_1"/>
</dbReference>
<dbReference type="GO" id="GO:0005737">
    <property type="term" value="C:cytoplasm"/>
    <property type="evidence" value="ECO:0007669"/>
    <property type="project" value="TreeGrafter"/>
</dbReference>
<dbReference type="CDD" id="cd00105">
    <property type="entry name" value="KH-I"/>
    <property type="match status" value="2"/>
</dbReference>
<dbReference type="InterPro" id="IPR001660">
    <property type="entry name" value="SAM"/>
</dbReference>
<dbReference type="InterPro" id="IPR004087">
    <property type="entry name" value="KH_dom"/>
</dbReference>
<feature type="region of interest" description="Disordered" evidence="4">
    <location>
        <begin position="1078"/>
        <end position="1126"/>
    </location>
</feature>
<accession>A0A507C952</accession>
<dbReference type="GeneID" id="42004034"/>
<dbReference type="OrthoDB" id="271862at2759"/>
<evidence type="ECO:0000256" key="3">
    <source>
        <dbReference type="PROSITE-ProRule" id="PRU00117"/>
    </source>
</evidence>
<proteinExistence type="inferred from homology"/>
<dbReference type="Pfam" id="PF00536">
    <property type="entry name" value="SAM_1"/>
    <property type="match status" value="1"/>
</dbReference>
<evidence type="ECO:0000259" key="5">
    <source>
        <dbReference type="PROSITE" id="PS50105"/>
    </source>
</evidence>
<feature type="region of interest" description="Disordered" evidence="4">
    <location>
        <begin position="798"/>
        <end position="821"/>
    </location>
</feature>
<dbReference type="PANTHER" id="PTHR10627">
    <property type="entry name" value="SCP160"/>
    <property type="match status" value="1"/>
</dbReference>
<dbReference type="PANTHER" id="PTHR10627:SF69">
    <property type="entry name" value="PROTEIN BICAUDAL C"/>
    <property type="match status" value="1"/>
</dbReference>
<reference evidence="6 7" key="1">
    <citation type="journal article" date="2019" name="Sci. Rep.">
        <title>Comparative genomics of chytrid fungi reveal insights into the obligate biotrophic and pathogenic lifestyle of Synchytrium endobioticum.</title>
        <authorList>
            <person name="van de Vossenberg B.T.L.H."/>
            <person name="Warris S."/>
            <person name="Nguyen H.D.T."/>
            <person name="van Gent-Pelzer M.P.E."/>
            <person name="Joly D.L."/>
            <person name="van de Geest H.C."/>
            <person name="Bonants P.J.M."/>
            <person name="Smith D.S."/>
            <person name="Levesque C.A."/>
            <person name="van der Lee T.A.J."/>
        </authorList>
    </citation>
    <scope>NUCLEOTIDE SEQUENCE [LARGE SCALE GENOMIC DNA]</scope>
    <source>
        <strain evidence="6 7">JEL517</strain>
    </source>
</reference>
<dbReference type="SUPFAM" id="SSF54791">
    <property type="entry name" value="Eukaryotic type KH-domain (KH-domain type I)"/>
    <property type="match status" value="3"/>
</dbReference>
<dbReference type="InterPro" id="IPR056553">
    <property type="entry name" value="KH_Mug60-KHD4"/>
</dbReference>
<dbReference type="EMBL" id="QEAO01000013">
    <property type="protein sequence ID" value="TPX34494.1"/>
    <property type="molecule type" value="Genomic_DNA"/>
</dbReference>
<dbReference type="AlphaFoldDB" id="A0A507C952"/>
<dbReference type="RefSeq" id="XP_031025214.1">
    <property type="nucleotide sequence ID" value="XM_031168737.1"/>
</dbReference>
<dbReference type="SUPFAM" id="SSF47769">
    <property type="entry name" value="SAM/Pointed domain"/>
    <property type="match status" value="1"/>
</dbReference>
<name>A0A507C952_9FUNG</name>
<dbReference type="SMART" id="SM00454">
    <property type="entry name" value="SAM"/>
    <property type="match status" value="1"/>
</dbReference>
<dbReference type="PROSITE" id="PS50105">
    <property type="entry name" value="SAM_DOMAIN"/>
    <property type="match status" value="1"/>
</dbReference>
<keyword evidence="2" id="KW-0677">Repeat</keyword>
<dbReference type="Gene3D" id="3.30.1370.10">
    <property type="entry name" value="K Homology domain, type 1"/>
    <property type="match status" value="3"/>
</dbReference>
<dbReference type="Gene3D" id="1.10.150.50">
    <property type="entry name" value="Transcription Factor, Ets-1"/>
    <property type="match status" value="1"/>
</dbReference>
<dbReference type="Pfam" id="PF24563">
    <property type="entry name" value="KH_Mug60-KHD4"/>
    <property type="match status" value="1"/>
</dbReference>
<evidence type="ECO:0000313" key="7">
    <source>
        <dbReference type="Proteomes" id="UP000319731"/>
    </source>
</evidence>